<evidence type="ECO:0000313" key="4">
    <source>
        <dbReference type="EMBL" id="KAL3787215.1"/>
    </source>
</evidence>
<protein>
    <submittedName>
        <fullName evidence="4">Uncharacterized protein</fullName>
    </submittedName>
</protein>
<dbReference type="Pfam" id="PF01900">
    <property type="entry name" value="RNase_P_Rpp14"/>
    <property type="match status" value="1"/>
</dbReference>
<keyword evidence="5" id="KW-1185">Reference proteome</keyword>
<accession>A0ABD3PLH5</accession>
<dbReference type="Proteomes" id="UP001530315">
    <property type="component" value="Unassembled WGS sequence"/>
</dbReference>
<dbReference type="AlphaFoldDB" id="A0ABD3PLH5"/>
<dbReference type="GO" id="GO:0008033">
    <property type="term" value="P:tRNA processing"/>
    <property type="evidence" value="ECO:0007669"/>
    <property type="project" value="UniProtKB-KW"/>
</dbReference>
<dbReference type="InterPro" id="IPR002759">
    <property type="entry name" value="Pop5/Rpp14/Rnp2-like"/>
</dbReference>
<evidence type="ECO:0000256" key="1">
    <source>
        <dbReference type="ARBA" id="ARBA00010800"/>
    </source>
</evidence>
<reference evidence="4 5" key="1">
    <citation type="submission" date="2024-10" db="EMBL/GenBank/DDBJ databases">
        <title>Updated reference genomes for cyclostephanoid diatoms.</title>
        <authorList>
            <person name="Roberts W.R."/>
            <person name="Alverson A.J."/>
        </authorList>
    </citation>
    <scope>NUCLEOTIDE SEQUENCE [LARGE SCALE GENOMIC DNA]</scope>
    <source>
        <strain evidence="4 5">AJA276-08</strain>
    </source>
</reference>
<gene>
    <name evidence="4" type="ORF">ACHAW5_004005</name>
</gene>
<dbReference type="EMBL" id="JALLAZ020000791">
    <property type="protein sequence ID" value="KAL3787215.1"/>
    <property type="molecule type" value="Genomic_DNA"/>
</dbReference>
<dbReference type="PANTHER" id="PTHR15441">
    <property type="entry name" value="RIBONUCLEASE P PROTEIN SUBUNIT P14"/>
    <property type="match status" value="1"/>
</dbReference>
<dbReference type="SUPFAM" id="SSF160350">
    <property type="entry name" value="Rnp2-like"/>
    <property type="match status" value="1"/>
</dbReference>
<evidence type="ECO:0000256" key="2">
    <source>
        <dbReference type="ARBA" id="ARBA00022694"/>
    </source>
</evidence>
<proteinExistence type="inferred from homology"/>
<dbReference type="GO" id="GO:1990904">
    <property type="term" value="C:ribonucleoprotein complex"/>
    <property type="evidence" value="ECO:0007669"/>
    <property type="project" value="UniProtKB-ARBA"/>
</dbReference>
<comment type="similarity">
    <text evidence="1">Belongs to the eukaryotic/archaeal RNase P protein component 2 family.</text>
</comment>
<comment type="caution">
    <text evidence="4">The sequence shown here is derived from an EMBL/GenBank/DDBJ whole genome shotgun (WGS) entry which is preliminary data.</text>
</comment>
<dbReference type="InterPro" id="IPR038085">
    <property type="entry name" value="Rnp2-like_sf"/>
</dbReference>
<sequence length="207" mass="22573">MVRKKNRWLLVQFDFESDILSSCANLRETERSAAAASSSSSGKKRKPPPPQASGGGDACDAAAQSIRQVTGTDIYRALRDSIVQNFGHVSAALADVQVRLYDPRMRLAVVKTTRDGYPIVRSSLAVMTQVNQGGDALRVVASTISVSGSARTARNAAWGEIQKRFGMDVGLLKKQSGNEPWTKKTRIALEKALQELEERLDKFDSSC</sequence>
<feature type="region of interest" description="Disordered" evidence="3">
    <location>
        <begin position="31"/>
        <end position="60"/>
    </location>
</feature>
<dbReference type="PANTHER" id="PTHR15441:SF2">
    <property type="entry name" value="RIBONUCLEASE P_MRP PROTEIN SUBUNIT POP5"/>
    <property type="match status" value="1"/>
</dbReference>
<dbReference type="Gene3D" id="3.30.70.3250">
    <property type="entry name" value="Ribonuclease P, Pop5 subunit"/>
    <property type="match status" value="1"/>
</dbReference>
<organism evidence="4 5">
    <name type="scientific">Stephanodiscus triporus</name>
    <dbReference type="NCBI Taxonomy" id="2934178"/>
    <lineage>
        <taxon>Eukaryota</taxon>
        <taxon>Sar</taxon>
        <taxon>Stramenopiles</taxon>
        <taxon>Ochrophyta</taxon>
        <taxon>Bacillariophyta</taxon>
        <taxon>Coscinodiscophyceae</taxon>
        <taxon>Thalassiosirophycidae</taxon>
        <taxon>Stephanodiscales</taxon>
        <taxon>Stephanodiscaceae</taxon>
        <taxon>Stephanodiscus</taxon>
    </lineage>
</organism>
<evidence type="ECO:0000256" key="3">
    <source>
        <dbReference type="SAM" id="MobiDB-lite"/>
    </source>
</evidence>
<name>A0ABD3PLH5_9STRA</name>
<evidence type="ECO:0000313" key="5">
    <source>
        <dbReference type="Proteomes" id="UP001530315"/>
    </source>
</evidence>
<keyword evidence="2" id="KW-0819">tRNA processing</keyword>
<feature type="compositionally biased region" description="Low complexity" evidence="3">
    <location>
        <begin position="32"/>
        <end position="41"/>
    </location>
</feature>
<dbReference type="GO" id="GO:1902555">
    <property type="term" value="C:endoribonuclease complex"/>
    <property type="evidence" value="ECO:0007669"/>
    <property type="project" value="UniProtKB-ARBA"/>
</dbReference>